<dbReference type="EMBL" id="RBTH01000043">
    <property type="protein sequence ID" value="RMT50481.1"/>
    <property type="molecule type" value="Genomic_DNA"/>
</dbReference>
<dbReference type="PANTHER" id="PTHR33204:SF18">
    <property type="entry name" value="TRANSCRIPTIONAL REGULATORY PROTEIN"/>
    <property type="match status" value="1"/>
</dbReference>
<dbReference type="InterPro" id="IPR036388">
    <property type="entry name" value="WH-like_DNA-bd_sf"/>
</dbReference>
<name>A0A0Q0A2D0_PSESX</name>
<evidence type="ECO:0000313" key="2">
    <source>
        <dbReference type="Proteomes" id="UP000268096"/>
    </source>
</evidence>
<evidence type="ECO:0000313" key="1">
    <source>
        <dbReference type="EMBL" id="RMT50481.1"/>
    </source>
</evidence>
<sequence>MARSEDTQLVFDASCAPRRVMGLFTVKWVSLVVHALDRWPGGRCRTGQLQRALPGISKKMLVQTLRDVEARGLVARHVQSVVPPKVEYELTPLGKTFAQAVEMLYRWGEEHQQALDELEANMAGGHEVSESPSFKFALKED</sequence>
<dbReference type="Gene3D" id="1.10.10.10">
    <property type="entry name" value="Winged helix-like DNA-binding domain superfamily/Winged helix DNA-binding domain"/>
    <property type="match status" value="1"/>
</dbReference>
<dbReference type="Proteomes" id="UP000268096">
    <property type="component" value="Unassembled WGS sequence"/>
</dbReference>
<dbReference type="RefSeq" id="WP_057457631.1">
    <property type="nucleotide sequence ID" value="NZ_LJRH01000214.1"/>
</dbReference>
<gene>
    <name evidence="1" type="ORF">ALP48_01050</name>
</gene>
<comment type="caution">
    <text evidence="1">The sequence shown here is derived from an EMBL/GenBank/DDBJ whole genome shotgun (WGS) entry which is preliminary data.</text>
</comment>
<dbReference type="SUPFAM" id="SSF46785">
    <property type="entry name" value="Winged helix' DNA-binding domain"/>
    <property type="match status" value="1"/>
</dbReference>
<dbReference type="Pfam" id="PF01638">
    <property type="entry name" value="HxlR"/>
    <property type="match status" value="1"/>
</dbReference>
<accession>A0A0Q0A2D0</accession>
<organism evidence="1 2">
    <name type="scientific">Pseudomonas syringae pv. solidagae</name>
    <dbReference type="NCBI Taxonomy" id="264458"/>
    <lineage>
        <taxon>Bacteria</taxon>
        <taxon>Pseudomonadati</taxon>
        <taxon>Pseudomonadota</taxon>
        <taxon>Gammaproteobacteria</taxon>
        <taxon>Pseudomonadales</taxon>
        <taxon>Pseudomonadaceae</taxon>
        <taxon>Pseudomonas</taxon>
        <taxon>Pseudomonas syringae</taxon>
    </lineage>
</organism>
<dbReference type="InterPro" id="IPR036390">
    <property type="entry name" value="WH_DNA-bd_sf"/>
</dbReference>
<dbReference type="AlphaFoldDB" id="A0A0Q0A2D0"/>
<proteinExistence type="predicted"/>
<protein>
    <submittedName>
        <fullName evidence="1">Uncharacterized protein</fullName>
    </submittedName>
</protein>
<dbReference type="PANTHER" id="PTHR33204">
    <property type="entry name" value="TRANSCRIPTIONAL REGULATOR, MARR FAMILY"/>
    <property type="match status" value="1"/>
</dbReference>
<dbReference type="InterPro" id="IPR002577">
    <property type="entry name" value="HTH_HxlR"/>
</dbReference>
<dbReference type="PROSITE" id="PS51118">
    <property type="entry name" value="HTH_HXLR"/>
    <property type="match status" value="1"/>
</dbReference>
<reference evidence="1 2" key="1">
    <citation type="submission" date="2018-08" db="EMBL/GenBank/DDBJ databases">
        <title>Recombination of ecologically and evolutionarily significant loci maintains genetic cohesion in the Pseudomonas syringae species complex.</title>
        <authorList>
            <person name="Dillon M."/>
            <person name="Thakur S."/>
            <person name="Almeida R.N.D."/>
            <person name="Weir B.S."/>
            <person name="Guttman D.S."/>
        </authorList>
    </citation>
    <scope>NUCLEOTIDE SEQUENCE [LARGE SCALE GENOMIC DNA]</scope>
    <source>
        <strain evidence="1 2">ICMP 16926</strain>
    </source>
</reference>